<dbReference type="InterPro" id="IPR000210">
    <property type="entry name" value="BTB/POZ_dom"/>
</dbReference>
<dbReference type="OrthoDB" id="21557at2759"/>
<dbReference type="EMBL" id="BGZK01000336">
    <property type="protein sequence ID" value="GBP37602.1"/>
    <property type="molecule type" value="Genomic_DNA"/>
</dbReference>
<evidence type="ECO:0000259" key="1">
    <source>
        <dbReference type="PROSITE" id="PS50097"/>
    </source>
</evidence>
<feature type="domain" description="BTB" evidence="1">
    <location>
        <begin position="34"/>
        <end position="103"/>
    </location>
</feature>
<comment type="caution">
    <text evidence="2">The sequence shown here is derived from an EMBL/GenBank/DDBJ whole genome shotgun (WGS) entry which is preliminary data.</text>
</comment>
<reference evidence="2 3" key="1">
    <citation type="journal article" date="2019" name="Commun. Biol.">
        <title>The bagworm genome reveals a unique fibroin gene that provides high tensile strength.</title>
        <authorList>
            <person name="Kono N."/>
            <person name="Nakamura H."/>
            <person name="Ohtoshi R."/>
            <person name="Tomita M."/>
            <person name="Numata K."/>
            <person name="Arakawa K."/>
        </authorList>
    </citation>
    <scope>NUCLEOTIDE SEQUENCE [LARGE SCALE GENOMIC DNA]</scope>
</reference>
<accession>A0A4C1VGY4</accession>
<name>A0A4C1VGY4_EUMVA</name>
<dbReference type="Pfam" id="PF00651">
    <property type="entry name" value="BTB"/>
    <property type="match status" value="1"/>
</dbReference>
<dbReference type="SUPFAM" id="SSF54695">
    <property type="entry name" value="POZ domain"/>
    <property type="match status" value="1"/>
</dbReference>
<dbReference type="CDD" id="cd18186">
    <property type="entry name" value="BTB_POZ_ZBTB_KLHL-like"/>
    <property type="match status" value="1"/>
</dbReference>
<dbReference type="AlphaFoldDB" id="A0A4C1VGY4"/>
<proteinExistence type="predicted"/>
<dbReference type="InterPro" id="IPR011333">
    <property type="entry name" value="SKP1/BTB/POZ_sf"/>
</dbReference>
<keyword evidence="3" id="KW-1185">Reference proteome</keyword>
<evidence type="ECO:0000313" key="3">
    <source>
        <dbReference type="Proteomes" id="UP000299102"/>
    </source>
</evidence>
<dbReference type="PROSITE" id="PS50097">
    <property type="entry name" value="BTB"/>
    <property type="match status" value="1"/>
</dbReference>
<evidence type="ECO:0000313" key="2">
    <source>
        <dbReference type="EMBL" id="GBP37602.1"/>
    </source>
</evidence>
<dbReference type="STRING" id="151549.A0A4C1VGY4"/>
<sequence>MVADDNVTATEHMIDDGNESKITMDEILEALKCMKIGIAVGYDRTSSEVLRSGEAHRLVLAATSPYIEALFSSGLKETNEELVHLTSIPPEVLPTLVDFLYTGTPVHDV</sequence>
<dbReference type="Proteomes" id="UP000299102">
    <property type="component" value="Unassembled WGS sequence"/>
</dbReference>
<organism evidence="2 3">
    <name type="scientific">Eumeta variegata</name>
    <name type="common">Bagworm moth</name>
    <name type="synonym">Eumeta japonica</name>
    <dbReference type="NCBI Taxonomy" id="151549"/>
    <lineage>
        <taxon>Eukaryota</taxon>
        <taxon>Metazoa</taxon>
        <taxon>Ecdysozoa</taxon>
        <taxon>Arthropoda</taxon>
        <taxon>Hexapoda</taxon>
        <taxon>Insecta</taxon>
        <taxon>Pterygota</taxon>
        <taxon>Neoptera</taxon>
        <taxon>Endopterygota</taxon>
        <taxon>Lepidoptera</taxon>
        <taxon>Glossata</taxon>
        <taxon>Ditrysia</taxon>
        <taxon>Tineoidea</taxon>
        <taxon>Psychidae</taxon>
        <taxon>Oiketicinae</taxon>
        <taxon>Eumeta</taxon>
    </lineage>
</organism>
<protein>
    <submittedName>
        <fullName evidence="2">Kelch-like protein 21</fullName>
    </submittedName>
</protein>
<dbReference type="Gene3D" id="3.30.710.10">
    <property type="entry name" value="Potassium Channel Kv1.1, Chain A"/>
    <property type="match status" value="1"/>
</dbReference>
<gene>
    <name evidence="2" type="primary">Klhl21</name>
    <name evidence="2" type="ORF">EVAR_34639_1</name>
</gene>